<sequence length="82" mass="9333">MGMKCKWFHTYEQLAHHSITLGDDSTLSVNLLLTARLTHCGLNTKIMWTGCRVYNNITQHTGLQLVQLSHMLIGMLHILTVK</sequence>
<gene>
    <name evidence="1" type="ORF">ACA1_136840</name>
</gene>
<dbReference type="Proteomes" id="UP000011083">
    <property type="component" value="Unassembled WGS sequence"/>
</dbReference>
<dbReference type="GeneID" id="14919157"/>
<dbReference type="KEGG" id="acan:ACA1_136840"/>
<keyword evidence="2" id="KW-1185">Reference proteome</keyword>
<name>L8H0S3_ACACF</name>
<dbReference type="VEuPathDB" id="AmoebaDB:ACA1_136840"/>
<organism evidence="1 2">
    <name type="scientific">Acanthamoeba castellanii (strain ATCC 30010 / Neff)</name>
    <dbReference type="NCBI Taxonomy" id="1257118"/>
    <lineage>
        <taxon>Eukaryota</taxon>
        <taxon>Amoebozoa</taxon>
        <taxon>Discosea</taxon>
        <taxon>Longamoebia</taxon>
        <taxon>Centramoebida</taxon>
        <taxon>Acanthamoebidae</taxon>
        <taxon>Acanthamoeba</taxon>
    </lineage>
</organism>
<evidence type="ECO:0000313" key="2">
    <source>
        <dbReference type="Proteomes" id="UP000011083"/>
    </source>
</evidence>
<reference evidence="1 2" key="1">
    <citation type="journal article" date="2013" name="Genome Biol.">
        <title>Genome of Acanthamoeba castellanii highlights extensive lateral gene transfer and early evolution of tyrosine kinase signaling.</title>
        <authorList>
            <person name="Clarke M."/>
            <person name="Lohan A.J."/>
            <person name="Liu B."/>
            <person name="Lagkouvardos I."/>
            <person name="Roy S."/>
            <person name="Zafar N."/>
            <person name="Bertelli C."/>
            <person name="Schilde C."/>
            <person name="Kianianmomeni A."/>
            <person name="Burglin T.R."/>
            <person name="Frech C."/>
            <person name="Turcotte B."/>
            <person name="Kopec K.O."/>
            <person name="Synnott J.M."/>
            <person name="Choo C."/>
            <person name="Paponov I."/>
            <person name="Finkler A."/>
            <person name="Soon Heng Tan C."/>
            <person name="Hutchins A.P."/>
            <person name="Weinmeier T."/>
            <person name="Rattei T."/>
            <person name="Chu J.S."/>
            <person name="Gimenez G."/>
            <person name="Irimia M."/>
            <person name="Rigden D.J."/>
            <person name="Fitzpatrick D.A."/>
            <person name="Lorenzo-Morales J."/>
            <person name="Bateman A."/>
            <person name="Chiu C.H."/>
            <person name="Tang P."/>
            <person name="Hegemann P."/>
            <person name="Fromm H."/>
            <person name="Raoult D."/>
            <person name="Greub G."/>
            <person name="Miranda-Saavedra D."/>
            <person name="Chen N."/>
            <person name="Nash P."/>
            <person name="Ginger M.L."/>
            <person name="Horn M."/>
            <person name="Schaap P."/>
            <person name="Caler L."/>
            <person name="Loftus B."/>
        </authorList>
    </citation>
    <scope>NUCLEOTIDE SEQUENCE [LARGE SCALE GENOMIC DNA]</scope>
    <source>
        <strain evidence="1 2">Neff</strain>
    </source>
</reference>
<protein>
    <submittedName>
        <fullName evidence="1">Uncharacterized protein</fullName>
    </submittedName>
</protein>
<dbReference type="AlphaFoldDB" id="L8H0S3"/>
<dbReference type="RefSeq" id="XP_004340401.1">
    <property type="nucleotide sequence ID" value="XM_004340353.1"/>
</dbReference>
<evidence type="ECO:0000313" key="1">
    <source>
        <dbReference type="EMBL" id="ELR18373.1"/>
    </source>
</evidence>
<dbReference type="EMBL" id="KB007956">
    <property type="protein sequence ID" value="ELR18373.1"/>
    <property type="molecule type" value="Genomic_DNA"/>
</dbReference>
<accession>L8H0S3</accession>
<proteinExistence type="predicted"/>